<dbReference type="PANTHER" id="PTHR37984">
    <property type="entry name" value="PROTEIN CBG26694"/>
    <property type="match status" value="1"/>
</dbReference>
<comment type="caution">
    <text evidence="8">The sequence shown here is derived from an EMBL/GenBank/DDBJ whole genome shotgun (WGS) entry which is preliminary data.</text>
</comment>
<dbReference type="Pfam" id="PF17917">
    <property type="entry name" value="RT_RNaseH"/>
    <property type="match status" value="1"/>
</dbReference>
<dbReference type="Proteomes" id="UP000298061">
    <property type="component" value="Unassembled WGS sequence"/>
</dbReference>
<dbReference type="GO" id="GO:0003964">
    <property type="term" value="F:RNA-directed DNA polymerase activity"/>
    <property type="evidence" value="ECO:0007669"/>
    <property type="project" value="UniProtKB-KW"/>
</dbReference>
<organism evidence="8 9">
    <name type="scientific">Hericium alpestre</name>
    <dbReference type="NCBI Taxonomy" id="135208"/>
    <lineage>
        <taxon>Eukaryota</taxon>
        <taxon>Fungi</taxon>
        <taxon>Dikarya</taxon>
        <taxon>Basidiomycota</taxon>
        <taxon>Agaricomycotina</taxon>
        <taxon>Agaricomycetes</taxon>
        <taxon>Russulales</taxon>
        <taxon>Hericiaceae</taxon>
        <taxon>Hericium</taxon>
    </lineage>
</organism>
<keyword evidence="6" id="KW-0695">RNA-directed DNA polymerase</keyword>
<reference evidence="8 9" key="1">
    <citation type="submission" date="2019-02" db="EMBL/GenBank/DDBJ databases">
        <title>Genome sequencing of the rare red list fungi Hericium alpestre (H. flagellum).</title>
        <authorList>
            <person name="Buettner E."/>
            <person name="Kellner H."/>
        </authorList>
    </citation>
    <scope>NUCLEOTIDE SEQUENCE [LARGE SCALE GENOMIC DNA]</scope>
    <source>
        <strain evidence="8 9">DSM 108284</strain>
    </source>
</reference>
<evidence type="ECO:0000256" key="4">
    <source>
        <dbReference type="ARBA" id="ARBA00022759"/>
    </source>
</evidence>
<feature type="non-terminal residue" evidence="8">
    <location>
        <position position="325"/>
    </location>
</feature>
<dbReference type="EMBL" id="SFCI01002578">
    <property type="protein sequence ID" value="TFY73752.1"/>
    <property type="molecule type" value="Genomic_DNA"/>
</dbReference>
<evidence type="ECO:0000256" key="1">
    <source>
        <dbReference type="ARBA" id="ARBA00022679"/>
    </source>
</evidence>
<dbReference type="SUPFAM" id="SSF56672">
    <property type="entry name" value="DNA/RNA polymerases"/>
    <property type="match status" value="1"/>
</dbReference>
<dbReference type="InterPro" id="IPR041373">
    <property type="entry name" value="RT_RNaseH"/>
</dbReference>
<evidence type="ECO:0000259" key="7">
    <source>
        <dbReference type="Pfam" id="PF17917"/>
    </source>
</evidence>
<gene>
    <name evidence="8" type="ORF">EWM64_g10260</name>
</gene>
<keyword evidence="1" id="KW-0808">Transferase</keyword>
<dbReference type="InterPro" id="IPR043502">
    <property type="entry name" value="DNA/RNA_pol_sf"/>
</dbReference>
<evidence type="ECO:0000313" key="9">
    <source>
        <dbReference type="Proteomes" id="UP000298061"/>
    </source>
</evidence>
<dbReference type="GO" id="GO:0016787">
    <property type="term" value="F:hydrolase activity"/>
    <property type="evidence" value="ECO:0007669"/>
    <property type="project" value="UniProtKB-KW"/>
</dbReference>
<keyword evidence="2" id="KW-0548">Nucleotidyltransferase</keyword>
<dbReference type="STRING" id="135208.A0A4Y9ZGM8"/>
<keyword evidence="5" id="KW-0378">Hydrolase</keyword>
<protein>
    <recommendedName>
        <fullName evidence="7">Reverse transcriptase RNase H-like domain-containing protein</fullName>
    </recommendedName>
</protein>
<dbReference type="InterPro" id="IPR050951">
    <property type="entry name" value="Retrovirus_Pol_polyprotein"/>
</dbReference>
<sequence>MVQNGHAFEWRAMHTQCFKMIKAMACKMPILKPIDPRNPDMIWVICDASTYGVGAMYGQGLTWLTCRPAGFMSKKFSNAQHNYRTFEQETIAILEALSKWSDKLIGHKISVVTDHKSLEFFETQKNLSPCQTCWIEFLSKYDMKVHDPAGTEYANIDILLDPEGEDLSPAQITEIRAMQLCPQELREQVPPRDTEAADLDCRACTSPLPTSASQATVNDPHVVTALTDGPPLCERVEGNSDWTSLIKDRYTNDLFFGKVLSNMDSHPSFTLQDGLIWSKTRTGSEVLCIPEAVLNGRSIREIILDTAHTTIGHFGMQKTSEYVHQ</sequence>
<name>A0A4Y9ZGM8_9AGAM</name>
<dbReference type="OrthoDB" id="3249394at2759"/>
<evidence type="ECO:0000256" key="2">
    <source>
        <dbReference type="ARBA" id="ARBA00022695"/>
    </source>
</evidence>
<dbReference type="Gene3D" id="1.10.340.70">
    <property type="match status" value="1"/>
</dbReference>
<dbReference type="GO" id="GO:0004519">
    <property type="term" value="F:endonuclease activity"/>
    <property type="evidence" value="ECO:0007669"/>
    <property type="project" value="UniProtKB-KW"/>
</dbReference>
<accession>A0A4Y9ZGM8</accession>
<dbReference type="AlphaFoldDB" id="A0A4Y9ZGM8"/>
<evidence type="ECO:0000256" key="6">
    <source>
        <dbReference type="ARBA" id="ARBA00022918"/>
    </source>
</evidence>
<feature type="domain" description="Reverse transcriptase RNase H-like" evidence="7">
    <location>
        <begin position="42"/>
        <end position="141"/>
    </location>
</feature>
<keyword evidence="4" id="KW-0255">Endonuclease</keyword>
<dbReference type="CDD" id="cd09274">
    <property type="entry name" value="RNase_HI_RT_Ty3"/>
    <property type="match status" value="1"/>
</dbReference>
<keyword evidence="3" id="KW-0540">Nuclease</keyword>
<evidence type="ECO:0000313" key="8">
    <source>
        <dbReference type="EMBL" id="TFY73752.1"/>
    </source>
</evidence>
<proteinExistence type="predicted"/>
<evidence type="ECO:0000256" key="3">
    <source>
        <dbReference type="ARBA" id="ARBA00022722"/>
    </source>
</evidence>
<evidence type="ECO:0000256" key="5">
    <source>
        <dbReference type="ARBA" id="ARBA00022801"/>
    </source>
</evidence>
<dbReference type="PANTHER" id="PTHR37984:SF5">
    <property type="entry name" value="PROTEIN NYNRIN-LIKE"/>
    <property type="match status" value="1"/>
</dbReference>
<keyword evidence="9" id="KW-1185">Reference proteome</keyword>